<dbReference type="InterPro" id="IPR009646">
    <property type="entry name" value="Root_cap"/>
</dbReference>
<dbReference type="Proteomes" id="UP001161247">
    <property type="component" value="Chromosome 2"/>
</dbReference>
<protein>
    <submittedName>
        <fullName evidence="2">OLC1v1031642C1</fullName>
    </submittedName>
</protein>
<organism evidence="2 3">
    <name type="scientific">Oldenlandia corymbosa var. corymbosa</name>
    <dbReference type="NCBI Taxonomy" id="529605"/>
    <lineage>
        <taxon>Eukaryota</taxon>
        <taxon>Viridiplantae</taxon>
        <taxon>Streptophyta</taxon>
        <taxon>Embryophyta</taxon>
        <taxon>Tracheophyta</taxon>
        <taxon>Spermatophyta</taxon>
        <taxon>Magnoliopsida</taxon>
        <taxon>eudicotyledons</taxon>
        <taxon>Gunneridae</taxon>
        <taxon>Pentapetalae</taxon>
        <taxon>asterids</taxon>
        <taxon>lamiids</taxon>
        <taxon>Gentianales</taxon>
        <taxon>Rubiaceae</taxon>
        <taxon>Rubioideae</taxon>
        <taxon>Spermacoceae</taxon>
        <taxon>Hedyotis-Oldenlandia complex</taxon>
        <taxon>Oldenlandia</taxon>
    </lineage>
</organism>
<dbReference type="PANTHER" id="PTHR31656">
    <property type="entry name" value="ROOT CAP DOMAIN-CONTAINING PROTEIN"/>
    <property type="match status" value="1"/>
</dbReference>
<gene>
    <name evidence="2" type="ORF">OLC1_LOCUS6573</name>
</gene>
<dbReference type="EMBL" id="OX459119">
    <property type="protein sequence ID" value="CAI9095648.1"/>
    <property type="molecule type" value="Genomic_DNA"/>
</dbReference>
<dbReference type="Pfam" id="PF06830">
    <property type="entry name" value="Root_cap"/>
    <property type="match status" value="1"/>
</dbReference>
<feature type="domain" description="F-box" evidence="1">
    <location>
        <begin position="4"/>
        <end position="44"/>
    </location>
</feature>
<dbReference type="Pfam" id="PF07734">
    <property type="entry name" value="FBA_1"/>
    <property type="match status" value="1"/>
</dbReference>
<dbReference type="SMART" id="SM00256">
    <property type="entry name" value="FBOX"/>
    <property type="match status" value="1"/>
</dbReference>
<dbReference type="Pfam" id="PF00646">
    <property type="entry name" value="F-box"/>
    <property type="match status" value="1"/>
</dbReference>
<evidence type="ECO:0000259" key="1">
    <source>
        <dbReference type="SMART" id="SM00256"/>
    </source>
</evidence>
<dbReference type="InterPro" id="IPR006527">
    <property type="entry name" value="F-box-assoc_dom_typ1"/>
</dbReference>
<dbReference type="SUPFAM" id="SSF81383">
    <property type="entry name" value="F-box domain"/>
    <property type="match status" value="1"/>
</dbReference>
<dbReference type="AlphaFoldDB" id="A0AAV1CKS1"/>
<evidence type="ECO:0000313" key="3">
    <source>
        <dbReference type="Proteomes" id="UP001161247"/>
    </source>
</evidence>
<proteinExistence type="predicted"/>
<accession>A0AAV1CKS1</accession>
<dbReference type="InterPro" id="IPR036047">
    <property type="entry name" value="F-box-like_dom_sf"/>
</dbReference>
<reference evidence="2" key="1">
    <citation type="submission" date="2023-03" db="EMBL/GenBank/DDBJ databases">
        <authorList>
            <person name="Julca I."/>
        </authorList>
    </citation>
    <scope>NUCLEOTIDE SEQUENCE</scope>
</reference>
<dbReference type="Gene3D" id="1.20.1280.50">
    <property type="match status" value="1"/>
</dbReference>
<evidence type="ECO:0000313" key="2">
    <source>
        <dbReference type="EMBL" id="CAI9095648.1"/>
    </source>
</evidence>
<name>A0AAV1CKS1_OLDCO</name>
<dbReference type="InterPro" id="IPR001810">
    <property type="entry name" value="F-box_dom"/>
</dbReference>
<sequence length="621" mass="70664">MDLLAEELWMEILEKLPTKSLMICTCVCKGWHNLILDHNHITDDNWAVDTCTHRCEHQDYLLSKKKKGDSDDSSTTILATVLLSGLELPGCLLPSRSSCNGILCFTDWYGRPFCVYLCNPITRDYFRLPTPTVYPEDEKIYCTEAFGFGIGNSIHDYKVVRIVKHVEGHPNRFAAEIYKLTTNCWSERYRIIIFDFQGEKFERMEIPAQCWDRRGRRVNLTVLHDSIALLTDRSDYDEMVINSEFEVWMMREYGNSESWTKTCTVVLPPPPHATVPSRCILWQMPTCWNKELLAVSKYGDMFSYSLPQDEQQPPQPQQPLGVVKNIDPYLARIPPSFVIFQPTLVALSGRSTGFNGWGVCERSGAACYDPRFIGKGGVVFYFHGKSNEHFSLVSDTNLQINARFIGHRPAGRTRDYTWIQALGILFNSHSVSLEATKLSKWDDEIDHLKFTYDGQEVFVAEGTLAEWISQYGDVKIKRFANKNGVILSIPQLVEVTARVVPVTEEENRVHNYQLPSDDCFAHLEVSFNFLGVSSNVDGVIGRTYRPDFENPAKLGVAMPTFGGEDKYRTTSLFSADCKDCLYDPNSKVDDRIENPMLLMNKHDRLDCSSGSSRGNGIVCKK</sequence>
<keyword evidence="3" id="KW-1185">Reference proteome</keyword>